<dbReference type="PANTHER" id="PTHR48097:SF5">
    <property type="entry name" value="LOW SPECIFICITY L-THREONINE ALDOLASE"/>
    <property type="match status" value="1"/>
</dbReference>
<dbReference type="InterPro" id="IPR015424">
    <property type="entry name" value="PyrdxlP-dep_Trfase"/>
</dbReference>
<protein>
    <recommendedName>
        <fullName evidence="5">L-threonine aldolase</fullName>
        <ecNumber evidence="5">4.1.2.48</ecNumber>
    </recommendedName>
</protein>
<proteinExistence type="inferred from homology"/>
<evidence type="ECO:0000259" key="6">
    <source>
        <dbReference type="Pfam" id="PF01212"/>
    </source>
</evidence>
<accession>A0A8J8MSP4</accession>
<gene>
    <name evidence="7" type="ORF">GR316_05545</name>
</gene>
<dbReference type="AlphaFoldDB" id="A0A8J8MSP4"/>
<evidence type="ECO:0000313" key="8">
    <source>
        <dbReference type="Proteomes" id="UP000679284"/>
    </source>
</evidence>
<reference evidence="7" key="1">
    <citation type="submission" date="2020-01" db="EMBL/GenBank/DDBJ databases">
        <authorList>
            <person name="Yang Y."/>
            <person name="Kwon Y.M."/>
        </authorList>
    </citation>
    <scope>NUCLEOTIDE SEQUENCE</scope>
    <source>
        <strain evidence="7">PG104</strain>
    </source>
</reference>
<dbReference type="GO" id="GO:0004793">
    <property type="term" value="F:threonine aldolase activity"/>
    <property type="evidence" value="ECO:0007669"/>
    <property type="project" value="UniProtKB-UniRule"/>
</dbReference>
<dbReference type="RefSeq" id="WP_211785017.1">
    <property type="nucleotide sequence ID" value="NZ_CP047289.1"/>
</dbReference>
<dbReference type="KEGG" id="fap:GR316_05545"/>
<keyword evidence="5" id="KW-0456">Lyase</keyword>
<dbReference type="InterPro" id="IPR015421">
    <property type="entry name" value="PyrdxlP-dep_Trfase_major"/>
</dbReference>
<dbReference type="GO" id="GO:0006567">
    <property type="term" value="P:L-threonine catabolic process"/>
    <property type="evidence" value="ECO:0007669"/>
    <property type="project" value="UniProtKB-UniRule"/>
</dbReference>
<evidence type="ECO:0000256" key="5">
    <source>
        <dbReference type="PIRNR" id="PIRNR038940"/>
    </source>
</evidence>
<dbReference type="EC" id="4.1.2.48" evidence="5"/>
<keyword evidence="4 5" id="KW-0663">Pyridoxal phosphate</keyword>
<dbReference type="EMBL" id="CP047289">
    <property type="protein sequence ID" value="QUS35767.1"/>
    <property type="molecule type" value="Genomic_DNA"/>
</dbReference>
<sequence length="345" mass="36303">MFFASDNASAVPPQVIDALARANDGYEMPYGNDTVMTGVRARLREVFEAPEAAVYLVSTGTAANVLSLACLCPPWGAVLCHDTAHVQVDECNAPEAFMNGGKLLTVPGDGGRIDPEALKEALARLLPAAVHNAQPAALTLTNTTEMGTVYSPDQVAQLAGLAKGAGLSVHMDGARFANALVSSGATPAEMTWKAGVDVLSFGGTKNGLMGVEAVILFDPAKAQEFEFRRKRGAQLFSKHRYLSAQMQAYLADDLWLDLAKRANRAAARLADGIAALPGGRLMHPVEANMLFAEFPAEGHARATAAGATYYNLAELAGGSELGARLVTSWSTSDAEVDAFLSHLRG</sequence>
<comment type="subunit">
    <text evidence="3">Homotetramer.</text>
</comment>
<evidence type="ECO:0000256" key="3">
    <source>
        <dbReference type="ARBA" id="ARBA00011881"/>
    </source>
</evidence>
<comment type="function">
    <text evidence="5">Catalyzes the cleavage of L-allo-threonine and L-threonine to glycine and acetaldehyde.</text>
</comment>
<comment type="similarity">
    <text evidence="2 5">Belongs to the threonine aldolase family.</text>
</comment>
<dbReference type="SUPFAM" id="SSF53383">
    <property type="entry name" value="PLP-dependent transferases"/>
    <property type="match status" value="1"/>
</dbReference>
<comment type="catalytic activity">
    <reaction evidence="5">
        <text>L-allo-threonine = acetaldehyde + glycine</text>
        <dbReference type="Rhea" id="RHEA:26209"/>
        <dbReference type="ChEBI" id="CHEBI:15343"/>
        <dbReference type="ChEBI" id="CHEBI:57305"/>
        <dbReference type="ChEBI" id="CHEBI:58585"/>
        <dbReference type="EC" id="4.1.2.48"/>
    </reaction>
</comment>
<dbReference type="Gene3D" id="3.90.1150.10">
    <property type="entry name" value="Aspartate Aminotransferase, domain 1"/>
    <property type="match status" value="1"/>
</dbReference>
<comment type="catalytic activity">
    <reaction evidence="5">
        <text>L-threonine = acetaldehyde + glycine</text>
        <dbReference type="Rhea" id="RHEA:19625"/>
        <dbReference type="ChEBI" id="CHEBI:15343"/>
        <dbReference type="ChEBI" id="CHEBI:57305"/>
        <dbReference type="ChEBI" id="CHEBI:57926"/>
        <dbReference type="EC" id="4.1.2.48"/>
    </reaction>
</comment>
<dbReference type="InterPro" id="IPR001597">
    <property type="entry name" value="ArAA_b-elim_lyase/Thr_aldolase"/>
</dbReference>
<dbReference type="Proteomes" id="UP000679284">
    <property type="component" value="Chromosome"/>
</dbReference>
<dbReference type="InterPro" id="IPR026273">
    <property type="entry name" value="Low_specificity_L-TA_bact"/>
</dbReference>
<evidence type="ECO:0000256" key="4">
    <source>
        <dbReference type="ARBA" id="ARBA00022898"/>
    </source>
</evidence>
<evidence type="ECO:0000313" key="7">
    <source>
        <dbReference type="EMBL" id="QUS35767.1"/>
    </source>
</evidence>
<name>A0A8J8MSP4_9RHOB</name>
<dbReference type="PIRSF" id="PIRSF038940">
    <property type="entry name" value="Low_specificity_LTA"/>
    <property type="match status" value="1"/>
</dbReference>
<keyword evidence="8" id="KW-1185">Reference proteome</keyword>
<dbReference type="InterPro" id="IPR015422">
    <property type="entry name" value="PyrdxlP-dep_Trfase_small"/>
</dbReference>
<dbReference type="PANTHER" id="PTHR48097">
    <property type="entry name" value="L-THREONINE ALDOLASE-RELATED"/>
    <property type="match status" value="1"/>
</dbReference>
<dbReference type="Gene3D" id="3.40.640.10">
    <property type="entry name" value="Type I PLP-dependent aspartate aminotransferase-like (Major domain)"/>
    <property type="match status" value="1"/>
</dbReference>
<comment type="cofactor">
    <cofactor evidence="1 5">
        <name>pyridoxal 5'-phosphate</name>
        <dbReference type="ChEBI" id="CHEBI:597326"/>
    </cofactor>
</comment>
<dbReference type="Pfam" id="PF01212">
    <property type="entry name" value="Beta_elim_lyase"/>
    <property type="match status" value="1"/>
</dbReference>
<evidence type="ECO:0000256" key="2">
    <source>
        <dbReference type="ARBA" id="ARBA00006966"/>
    </source>
</evidence>
<evidence type="ECO:0000256" key="1">
    <source>
        <dbReference type="ARBA" id="ARBA00001933"/>
    </source>
</evidence>
<feature type="domain" description="Aromatic amino acid beta-eliminating lyase/threonine aldolase" evidence="6">
    <location>
        <begin position="3"/>
        <end position="291"/>
    </location>
</feature>
<organism evidence="7 8">
    <name type="scientific">Falsirhodobacter algicola</name>
    <dbReference type="NCBI Taxonomy" id="2692330"/>
    <lineage>
        <taxon>Bacteria</taxon>
        <taxon>Pseudomonadati</taxon>
        <taxon>Pseudomonadota</taxon>
        <taxon>Alphaproteobacteria</taxon>
        <taxon>Rhodobacterales</taxon>
        <taxon>Paracoccaceae</taxon>
        <taxon>Falsirhodobacter</taxon>
    </lineage>
</organism>